<dbReference type="GeneID" id="73903709"/>
<dbReference type="Proteomes" id="UP001595846">
    <property type="component" value="Unassembled WGS sequence"/>
</dbReference>
<reference evidence="4 5" key="1">
    <citation type="journal article" date="2019" name="Int. J. Syst. Evol. Microbiol.">
        <title>The Global Catalogue of Microorganisms (GCM) 10K type strain sequencing project: providing services to taxonomists for standard genome sequencing and annotation.</title>
        <authorList>
            <consortium name="The Broad Institute Genomics Platform"/>
            <consortium name="The Broad Institute Genome Sequencing Center for Infectious Disease"/>
            <person name="Wu L."/>
            <person name="Ma J."/>
        </authorList>
    </citation>
    <scope>NUCLEOTIDE SEQUENCE [LARGE SCALE GENOMIC DNA]</scope>
    <source>
        <strain evidence="4 5">IBRC-M 10256</strain>
    </source>
</reference>
<feature type="domain" description="SWIM-type" evidence="3">
    <location>
        <begin position="32"/>
        <end position="72"/>
    </location>
</feature>
<protein>
    <submittedName>
        <fullName evidence="4">SWIM zinc finger family protein</fullName>
    </submittedName>
</protein>
<name>A0ABD5NNM5_9EURY</name>
<dbReference type="InterPro" id="IPR007527">
    <property type="entry name" value="Znf_SWIM"/>
</dbReference>
<dbReference type="PROSITE" id="PS50966">
    <property type="entry name" value="ZF_SWIM"/>
    <property type="match status" value="1"/>
</dbReference>
<evidence type="ECO:0000256" key="2">
    <source>
        <dbReference type="SAM" id="MobiDB-lite"/>
    </source>
</evidence>
<evidence type="ECO:0000259" key="3">
    <source>
        <dbReference type="PROSITE" id="PS50966"/>
    </source>
</evidence>
<evidence type="ECO:0000313" key="4">
    <source>
        <dbReference type="EMBL" id="MFC3958657.1"/>
    </source>
</evidence>
<dbReference type="Pfam" id="PF04434">
    <property type="entry name" value="SWIM"/>
    <property type="match status" value="1"/>
</dbReference>
<comment type="caution">
    <text evidence="4">The sequence shown here is derived from an EMBL/GenBank/DDBJ whole genome shotgun (WGS) entry which is preliminary data.</text>
</comment>
<feature type="region of interest" description="Disordered" evidence="2">
    <location>
        <begin position="83"/>
        <end position="106"/>
    </location>
</feature>
<dbReference type="AlphaFoldDB" id="A0ABD5NNM5"/>
<gene>
    <name evidence="4" type="ORF">ACFOUR_09785</name>
</gene>
<sequence length="133" mass="14738">MTWEAWEFTVTDPYLVEVTNASYGFEKGDHSYTVGVEERDGLAVPVDCECPADEYQEEYDCKHKVALATIGGPTVLNAAIEYESTSRNRSTGSEERADTIRADGGKPVETDDDCDCAFLSGLPCWPCYRDGEF</sequence>
<keyword evidence="1" id="KW-0862">Zinc</keyword>
<evidence type="ECO:0000313" key="5">
    <source>
        <dbReference type="Proteomes" id="UP001595846"/>
    </source>
</evidence>
<evidence type="ECO:0000256" key="1">
    <source>
        <dbReference type="PROSITE-ProRule" id="PRU00325"/>
    </source>
</evidence>
<organism evidence="4 5">
    <name type="scientific">Halovivax cerinus</name>
    <dbReference type="NCBI Taxonomy" id="1487865"/>
    <lineage>
        <taxon>Archaea</taxon>
        <taxon>Methanobacteriati</taxon>
        <taxon>Methanobacteriota</taxon>
        <taxon>Stenosarchaea group</taxon>
        <taxon>Halobacteria</taxon>
        <taxon>Halobacteriales</taxon>
        <taxon>Natrialbaceae</taxon>
        <taxon>Halovivax</taxon>
    </lineage>
</organism>
<keyword evidence="5" id="KW-1185">Reference proteome</keyword>
<accession>A0ABD5NNM5</accession>
<keyword evidence="1" id="KW-0863">Zinc-finger</keyword>
<keyword evidence="1" id="KW-0479">Metal-binding</keyword>
<feature type="compositionally biased region" description="Basic and acidic residues" evidence="2">
    <location>
        <begin position="92"/>
        <end position="106"/>
    </location>
</feature>
<dbReference type="GO" id="GO:0008270">
    <property type="term" value="F:zinc ion binding"/>
    <property type="evidence" value="ECO:0007669"/>
    <property type="project" value="UniProtKB-KW"/>
</dbReference>
<dbReference type="RefSeq" id="WP_256530997.1">
    <property type="nucleotide sequence ID" value="NZ_CP101824.1"/>
</dbReference>
<proteinExistence type="predicted"/>
<dbReference type="EMBL" id="JBHSAQ010000006">
    <property type="protein sequence ID" value="MFC3958657.1"/>
    <property type="molecule type" value="Genomic_DNA"/>
</dbReference>